<protein>
    <submittedName>
        <fullName evidence="1">Uncharacterized protein</fullName>
    </submittedName>
</protein>
<organism evidence="1 2">
    <name type="scientific">Prosthecobacter vanneervenii</name>
    <dbReference type="NCBI Taxonomy" id="48466"/>
    <lineage>
        <taxon>Bacteria</taxon>
        <taxon>Pseudomonadati</taxon>
        <taxon>Verrucomicrobiota</taxon>
        <taxon>Verrucomicrobiia</taxon>
        <taxon>Verrucomicrobiales</taxon>
        <taxon>Verrucomicrobiaceae</taxon>
        <taxon>Prosthecobacter</taxon>
    </lineage>
</organism>
<dbReference type="AlphaFoldDB" id="A0A7W8DI40"/>
<accession>A0A7W8DI40</accession>
<evidence type="ECO:0000313" key="1">
    <source>
        <dbReference type="EMBL" id="MBB5030530.1"/>
    </source>
</evidence>
<comment type="caution">
    <text evidence="1">The sequence shown here is derived from an EMBL/GenBank/DDBJ whole genome shotgun (WGS) entry which is preliminary data.</text>
</comment>
<dbReference type="Proteomes" id="UP000590740">
    <property type="component" value="Unassembled WGS sequence"/>
</dbReference>
<dbReference type="RefSeq" id="WP_184337293.1">
    <property type="nucleotide sequence ID" value="NZ_JACHIG010000001.1"/>
</dbReference>
<evidence type="ECO:0000313" key="2">
    <source>
        <dbReference type="Proteomes" id="UP000590740"/>
    </source>
</evidence>
<sequence>MARPTHYTPALTRFTVSLLYHEARHRGIPMTRLADDLLRESLKDSHGWHKATTLRVAEETPPYVTAQAAA</sequence>
<reference evidence="1 2" key="1">
    <citation type="submission" date="2020-08" db="EMBL/GenBank/DDBJ databases">
        <title>Genomic Encyclopedia of Type Strains, Phase IV (KMG-IV): sequencing the most valuable type-strain genomes for metagenomic binning, comparative biology and taxonomic classification.</title>
        <authorList>
            <person name="Goeker M."/>
        </authorList>
    </citation>
    <scope>NUCLEOTIDE SEQUENCE [LARGE SCALE GENOMIC DNA]</scope>
    <source>
        <strain evidence="1 2">DSM 12252</strain>
    </source>
</reference>
<keyword evidence="2" id="KW-1185">Reference proteome</keyword>
<gene>
    <name evidence="1" type="ORF">HNQ65_000084</name>
</gene>
<name>A0A7W8DI40_9BACT</name>
<dbReference type="EMBL" id="JACHIG010000001">
    <property type="protein sequence ID" value="MBB5030530.1"/>
    <property type="molecule type" value="Genomic_DNA"/>
</dbReference>
<proteinExistence type="predicted"/>